<feature type="region of interest" description="Disordered" evidence="1">
    <location>
        <begin position="1"/>
        <end position="74"/>
    </location>
</feature>
<dbReference type="AlphaFoldDB" id="A0A814ZVE1"/>
<gene>
    <name evidence="2" type="ORF">JYZ213_LOCUS29490</name>
</gene>
<name>A0A814ZVE1_9BILA</name>
<proteinExistence type="predicted"/>
<dbReference type="Pfam" id="PF13148">
    <property type="entry name" value="DUF3987"/>
    <property type="match status" value="1"/>
</dbReference>
<dbReference type="Proteomes" id="UP000663845">
    <property type="component" value="Unassembled WGS sequence"/>
</dbReference>
<protein>
    <submittedName>
        <fullName evidence="2">Uncharacterized protein</fullName>
    </submittedName>
</protein>
<sequence>MSRRKKPSNHFILSSDLETSNDGNEKKIMRQSWTNRKETRSTKQIRKRARSFIDDEAQEDDQLHTQSGSSSESIRSYIEDNVICNSVNVHDKNSENITKMQISNENDTSIQDTHQNNEETSIIIIENNTLVQQNKQTELTSTTCDAISNTPNNSLASPVQTSIDRYFPTIGNSFESIENLNEYSSNFLIRGKVIYISSIRYFGTNNKVFDGIICDLTSEIKVVGFNEQVDRLYNHMKITIENGQVQKTNENFRTPYSMFEIRLTNNTNIQSYISSGFAPNIKITKTDIRNISELLNGMNVDVEGQIIFDNNVSTTVGGNNGMQLRRRSLKIKDQTGTVPLMHLITVVLSGISHWCSRTLLNIDVDWDIPLIFFGVIVGYPGSNKSTAITLIERATRDVEQYLQIKIENSHVNGSATIESLLHELEKKTSIIQAFDEFNTFQSSFSLYRADKAAYYRSILNTLWNGPKYYFRQLVKGDIKCENPWLSIVAAAHPGAIINILKEESNQLGNDGLFARFVFSARISPEDIHKRSKREIDTTTGEYTIESSNYPSLAHIMYFIHLMHHNKCFTLKISQEANEILMRAHNEYNHMVVGFQGYQDELCTLFSKSRDHLYRICGLLHLLHQACIYILKAEPRLEYLVFDDASAESIEKMAMLAQQNIDEYLTISPDIAETTLELMNFYVNTKKLLYGFPLITVPPLLEINVGPSISQQNNTTEENIQINNSSINMNNNDNASVFSNHSRFSDLSSSICPFNGSVVDASIKKILFYPYRIISSFRLAQILRRPGVNSENIKKIFTFMANCKMGTFSIKKQKKRGKPRVLFTKDDIPEDKESEKYKIMIDCINEFNITSEEYGKYMKSTSETSTVSNNNITTVSNQE</sequence>
<evidence type="ECO:0000313" key="2">
    <source>
        <dbReference type="EMBL" id="CAF1248697.1"/>
    </source>
</evidence>
<evidence type="ECO:0000313" key="3">
    <source>
        <dbReference type="Proteomes" id="UP000663845"/>
    </source>
</evidence>
<dbReference type="InterPro" id="IPR025048">
    <property type="entry name" value="DUF3987"/>
</dbReference>
<reference evidence="2" key="1">
    <citation type="submission" date="2021-02" db="EMBL/GenBank/DDBJ databases">
        <authorList>
            <person name="Nowell W R."/>
        </authorList>
    </citation>
    <scope>NUCLEOTIDE SEQUENCE</scope>
</reference>
<dbReference type="InterPro" id="IPR012340">
    <property type="entry name" value="NA-bd_OB-fold"/>
</dbReference>
<comment type="caution">
    <text evidence="2">The sequence shown here is derived from an EMBL/GenBank/DDBJ whole genome shotgun (WGS) entry which is preliminary data.</text>
</comment>
<organism evidence="2 3">
    <name type="scientific">Adineta steineri</name>
    <dbReference type="NCBI Taxonomy" id="433720"/>
    <lineage>
        <taxon>Eukaryota</taxon>
        <taxon>Metazoa</taxon>
        <taxon>Spiralia</taxon>
        <taxon>Gnathifera</taxon>
        <taxon>Rotifera</taxon>
        <taxon>Eurotatoria</taxon>
        <taxon>Bdelloidea</taxon>
        <taxon>Adinetida</taxon>
        <taxon>Adinetidae</taxon>
        <taxon>Adineta</taxon>
    </lineage>
</organism>
<accession>A0A814ZVE1</accession>
<dbReference type="EMBL" id="CAJNOG010000452">
    <property type="protein sequence ID" value="CAF1248697.1"/>
    <property type="molecule type" value="Genomic_DNA"/>
</dbReference>
<evidence type="ECO:0000256" key="1">
    <source>
        <dbReference type="SAM" id="MobiDB-lite"/>
    </source>
</evidence>
<dbReference type="SUPFAM" id="SSF50249">
    <property type="entry name" value="Nucleic acid-binding proteins"/>
    <property type="match status" value="1"/>
</dbReference>
<dbReference type="Gene3D" id="2.40.50.140">
    <property type="entry name" value="Nucleic acid-binding proteins"/>
    <property type="match status" value="1"/>
</dbReference>